<keyword evidence="2 4" id="KW-0378">Hydrolase</keyword>
<dbReference type="GO" id="GO:0016787">
    <property type="term" value="F:hydrolase activity"/>
    <property type="evidence" value="ECO:0007669"/>
    <property type="project" value="UniProtKB-KW"/>
</dbReference>
<proteinExistence type="predicted"/>
<dbReference type="SUPFAM" id="SSF55811">
    <property type="entry name" value="Nudix"/>
    <property type="match status" value="1"/>
</dbReference>
<keyword evidence="5" id="KW-1185">Reference proteome</keyword>
<dbReference type="PROSITE" id="PS51462">
    <property type="entry name" value="NUDIX"/>
    <property type="match status" value="1"/>
</dbReference>
<dbReference type="InterPro" id="IPR020084">
    <property type="entry name" value="NUDIX_hydrolase_CS"/>
</dbReference>
<accession>A0ABV7VT27</accession>
<protein>
    <submittedName>
        <fullName evidence="4">NUDIX hydrolase</fullName>
        <ecNumber evidence="4">3.6.-.-</ecNumber>
    </submittedName>
</protein>
<comment type="cofactor">
    <cofactor evidence="1">
        <name>Mg(2+)</name>
        <dbReference type="ChEBI" id="CHEBI:18420"/>
    </cofactor>
</comment>
<dbReference type="EMBL" id="JBHRYB010000005">
    <property type="protein sequence ID" value="MFC3679911.1"/>
    <property type="molecule type" value="Genomic_DNA"/>
</dbReference>
<name>A0ABV7VT27_9GAMM</name>
<dbReference type="EC" id="3.6.-.-" evidence="4"/>
<dbReference type="Gene3D" id="3.90.79.10">
    <property type="entry name" value="Nucleoside Triphosphate Pyrophosphohydrolase"/>
    <property type="match status" value="1"/>
</dbReference>
<dbReference type="Gene3D" id="2.20.70.10">
    <property type="match status" value="1"/>
</dbReference>
<evidence type="ECO:0000259" key="3">
    <source>
        <dbReference type="PROSITE" id="PS51462"/>
    </source>
</evidence>
<dbReference type="PROSITE" id="PS00893">
    <property type="entry name" value="NUDIX_BOX"/>
    <property type="match status" value="1"/>
</dbReference>
<dbReference type="PANTHER" id="PTHR43222">
    <property type="entry name" value="NUDIX HYDROLASE 23"/>
    <property type="match status" value="1"/>
</dbReference>
<dbReference type="InterPro" id="IPR000086">
    <property type="entry name" value="NUDIX_hydrolase_dom"/>
</dbReference>
<dbReference type="PANTHER" id="PTHR43222:SF2">
    <property type="entry name" value="NUDIX HYDROLASE 23, CHLOROPLASTIC"/>
    <property type="match status" value="1"/>
</dbReference>
<dbReference type="Pfam" id="PF14803">
    <property type="entry name" value="Zn_ribbon_Nudix"/>
    <property type="match status" value="1"/>
</dbReference>
<dbReference type="InterPro" id="IPR015797">
    <property type="entry name" value="NUDIX_hydrolase-like_dom_sf"/>
</dbReference>
<sequence>MKYCSHCGAEVSHRIPPGDNRERFVCDRCDTIFYQNPNLVAGTLAVYQQQILLCRRAIEPRLGYWTLPAGFMENGESTSAAACRETREEANAEVTVQQLLSLISVPHIDQVHLFYLARLEQPQFSSGEESLEVALFSEADIPWQEIAFPTVSRTLKHYFRHQHTTPQLPCLTDTIELTDSLKRLEQQENIKQHQKSASRQTS</sequence>
<dbReference type="CDD" id="cd04511">
    <property type="entry name" value="NUDIX_Hydrolase"/>
    <property type="match status" value="1"/>
</dbReference>
<gene>
    <name evidence="4" type="ORF">ACFOMG_07275</name>
</gene>
<organism evidence="4 5">
    <name type="scientific">Bacterioplanoides pacificum</name>
    <dbReference type="NCBI Taxonomy" id="1171596"/>
    <lineage>
        <taxon>Bacteria</taxon>
        <taxon>Pseudomonadati</taxon>
        <taxon>Pseudomonadota</taxon>
        <taxon>Gammaproteobacteria</taxon>
        <taxon>Oceanospirillales</taxon>
        <taxon>Oceanospirillaceae</taxon>
        <taxon>Bacterioplanoides</taxon>
    </lineage>
</organism>
<evidence type="ECO:0000256" key="2">
    <source>
        <dbReference type="ARBA" id="ARBA00022801"/>
    </source>
</evidence>
<reference evidence="5" key="1">
    <citation type="journal article" date="2019" name="Int. J. Syst. Evol. Microbiol.">
        <title>The Global Catalogue of Microorganisms (GCM) 10K type strain sequencing project: providing services to taxonomists for standard genome sequencing and annotation.</title>
        <authorList>
            <consortium name="The Broad Institute Genomics Platform"/>
            <consortium name="The Broad Institute Genome Sequencing Center for Infectious Disease"/>
            <person name="Wu L."/>
            <person name="Ma J."/>
        </authorList>
    </citation>
    <scope>NUCLEOTIDE SEQUENCE [LARGE SCALE GENOMIC DNA]</scope>
    <source>
        <strain evidence="5">KCTC 42424</strain>
    </source>
</reference>
<evidence type="ECO:0000313" key="5">
    <source>
        <dbReference type="Proteomes" id="UP001595722"/>
    </source>
</evidence>
<feature type="domain" description="Nudix hydrolase" evidence="3">
    <location>
        <begin position="36"/>
        <end position="159"/>
    </location>
</feature>
<dbReference type="Pfam" id="PF00293">
    <property type="entry name" value="NUDIX"/>
    <property type="match status" value="1"/>
</dbReference>
<evidence type="ECO:0000313" key="4">
    <source>
        <dbReference type="EMBL" id="MFC3679911.1"/>
    </source>
</evidence>
<evidence type="ECO:0000256" key="1">
    <source>
        <dbReference type="ARBA" id="ARBA00001946"/>
    </source>
</evidence>
<comment type="caution">
    <text evidence="4">The sequence shown here is derived from an EMBL/GenBank/DDBJ whole genome shotgun (WGS) entry which is preliminary data.</text>
</comment>
<dbReference type="RefSeq" id="WP_376865718.1">
    <property type="nucleotide sequence ID" value="NZ_JBHRYB010000005.1"/>
</dbReference>
<dbReference type="InterPro" id="IPR029401">
    <property type="entry name" value="Nudix_N"/>
</dbReference>
<dbReference type="Proteomes" id="UP001595722">
    <property type="component" value="Unassembled WGS sequence"/>
</dbReference>